<dbReference type="Pfam" id="PF04715">
    <property type="entry name" value="Anth_synt_I_N"/>
    <property type="match status" value="1"/>
</dbReference>
<dbReference type="AlphaFoldDB" id="A0A1F7SKY1"/>
<feature type="domain" description="Anthranilate synthase component I N-terminal" evidence="12">
    <location>
        <begin position="14"/>
        <end position="148"/>
    </location>
</feature>
<keyword evidence="8" id="KW-0456">Lyase</keyword>
<keyword evidence="5" id="KW-0808">Transferase</keyword>
<evidence type="ECO:0000256" key="8">
    <source>
        <dbReference type="ARBA" id="ARBA00023239"/>
    </source>
</evidence>
<evidence type="ECO:0000256" key="5">
    <source>
        <dbReference type="ARBA" id="ARBA00022679"/>
    </source>
</evidence>
<name>A0A1F7SKY1_9BACT</name>
<reference evidence="13 14" key="1">
    <citation type="journal article" date="2016" name="Nat. Commun.">
        <title>Thousands of microbial genomes shed light on interconnected biogeochemical processes in an aquifer system.</title>
        <authorList>
            <person name="Anantharaman K."/>
            <person name="Brown C.T."/>
            <person name="Hug L.A."/>
            <person name="Sharon I."/>
            <person name="Castelle C.J."/>
            <person name="Probst A.J."/>
            <person name="Thomas B.C."/>
            <person name="Singh A."/>
            <person name="Wilkins M.J."/>
            <person name="Karaoz U."/>
            <person name="Brodie E.L."/>
            <person name="Williams K.H."/>
            <person name="Hubbard S.S."/>
            <person name="Banfield J.F."/>
        </authorList>
    </citation>
    <scope>NUCLEOTIDE SEQUENCE [LARGE SCALE GENOMIC DNA]</scope>
</reference>
<dbReference type="InterPro" id="IPR005801">
    <property type="entry name" value="ADC_synthase"/>
</dbReference>
<evidence type="ECO:0000256" key="4">
    <source>
        <dbReference type="ARBA" id="ARBA00020653"/>
    </source>
</evidence>
<dbReference type="STRING" id="1817883.A3G31_12290"/>
<evidence type="ECO:0000256" key="10">
    <source>
        <dbReference type="ARBA" id="ARBA00047683"/>
    </source>
</evidence>
<evidence type="ECO:0000256" key="7">
    <source>
        <dbReference type="ARBA" id="ARBA00022842"/>
    </source>
</evidence>
<proteinExistence type="predicted"/>
<dbReference type="InterPro" id="IPR006805">
    <property type="entry name" value="Anth_synth_I_N"/>
</dbReference>
<evidence type="ECO:0000256" key="6">
    <source>
        <dbReference type="ARBA" id="ARBA00022723"/>
    </source>
</evidence>
<evidence type="ECO:0000256" key="1">
    <source>
        <dbReference type="ARBA" id="ARBA00001946"/>
    </source>
</evidence>
<evidence type="ECO:0000313" key="13">
    <source>
        <dbReference type="EMBL" id="OGL54442.1"/>
    </source>
</evidence>
<dbReference type="GO" id="GO:0046872">
    <property type="term" value="F:metal ion binding"/>
    <property type="evidence" value="ECO:0007669"/>
    <property type="project" value="UniProtKB-KW"/>
</dbReference>
<dbReference type="GO" id="GO:0046820">
    <property type="term" value="F:4-amino-4-deoxychorismate synthase activity"/>
    <property type="evidence" value="ECO:0007669"/>
    <property type="project" value="UniProtKB-EC"/>
</dbReference>
<dbReference type="GO" id="GO:0009396">
    <property type="term" value="P:folic acid-containing compound biosynthetic process"/>
    <property type="evidence" value="ECO:0007669"/>
    <property type="project" value="InterPro"/>
</dbReference>
<gene>
    <name evidence="13" type="ORF">A3G31_12290</name>
</gene>
<dbReference type="PRINTS" id="PR00095">
    <property type="entry name" value="ANTSNTHASEI"/>
</dbReference>
<dbReference type="EC" id="2.6.1.85" evidence="3"/>
<dbReference type="GO" id="GO:0000162">
    <property type="term" value="P:L-tryptophan biosynthetic process"/>
    <property type="evidence" value="ECO:0007669"/>
    <property type="project" value="TreeGrafter"/>
</dbReference>
<evidence type="ECO:0000256" key="3">
    <source>
        <dbReference type="ARBA" id="ARBA00013139"/>
    </source>
</evidence>
<dbReference type="Gene3D" id="3.60.120.10">
    <property type="entry name" value="Anthranilate synthase"/>
    <property type="match status" value="1"/>
</dbReference>
<evidence type="ECO:0000259" key="11">
    <source>
        <dbReference type="Pfam" id="PF00425"/>
    </source>
</evidence>
<dbReference type="NCBIfam" id="TIGR00553">
    <property type="entry name" value="pabB"/>
    <property type="match status" value="1"/>
</dbReference>
<comment type="cofactor">
    <cofactor evidence="1">
        <name>Mg(2+)</name>
        <dbReference type="ChEBI" id="CHEBI:18420"/>
    </cofactor>
</comment>
<dbReference type="InterPro" id="IPR019999">
    <property type="entry name" value="Anth_synth_I-like"/>
</dbReference>
<comment type="function">
    <text evidence="9">Part of a heterotetrameric complex that catalyzes the two-step biosynthesis of anthranilate, an intermediate in the biosynthesis of L-tryptophan. In the first step, the glutamine-binding beta subunit (TrpG) of anthranilate synthase (AS) provides the glutamine amidotransferase activity which generates ammonia as a substrate that, along with chorismate, is used in the second step, catalyzed by the large alpha subunit of AS (TrpE) to produce anthranilate. In the absence of TrpG, TrpE can synthesize anthranilate directly from chorismate and high concentrations of ammonia.</text>
</comment>
<dbReference type="GO" id="GO:0004049">
    <property type="term" value="F:anthranilate synthase activity"/>
    <property type="evidence" value="ECO:0007669"/>
    <property type="project" value="UniProtKB-EC"/>
</dbReference>
<dbReference type="PANTHER" id="PTHR11236:SF48">
    <property type="entry name" value="ISOCHORISMATE SYNTHASE MENF"/>
    <property type="match status" value="1"/>
</dbReference>
<protein>
    <recommendedName>
        <fullName evidence="4">Anthranilate synthase component 1</fullName>
        <ecNumber evidence="3">2.6.1.85</ecNumber>
    </recommendedName>
</protein>
<evidence type="ECO:0000313" key="14">
    <source>
        <dbReference type="Proteomes" id="UP000178082"/>
    </source>
</evidence>
<dbReference type="InterPro" id="IPR015890">
    <property type="entry name" value="Chorismate_C"/>
</dbReference>
<evidence type="ECO:0000256" key="2">
    <source>
        <dbReference type="ARBA" id="ARBA00011575"/>
    </source>
</evidence>
<feature type="domain" description="Chorismate-utilising enzyme C-terminal" evidence="11">
    <location>
        <begin position="204"/>
        <end position="457"/>
    </location>
</feature>
<comment type="catalytic activity">
    <reaction evidence="10">
        <text>chorismate + L-glutamine = anthranilate + pyruvate + L-glutamate + H(+)</text>
        <dbReference type="Rhea" id="RHEA:21732"/>
        <dbReference type="ChEBI" id="CHEBI:15361"/>
        <dbReference type="ChEBI" id="CHEBI:15378"/>
        <dbReference type="ChEBI" id="CHEBI:16567"/>
        <dbReference type="ChEBI" id="CHEBI:29748"/>
        <dbReference type="ChEBI" id="CHEBI:29985"/>
        <dbReference type="ChEBI" id="CHEBI:58359"/>
        <dbReference type="EC" id="4.1.3.27"/>
    </reaction>
</comment>
<organism evidence="13 14">
    <name type="scientific">Candidatus Schekmanbacteria bacterium RIFCSPLOWO2_12_FULL_38_15</name>
    <dbReference type="NCBI Taxonomy" id="1817883"/>
    <lineage>
        <taxon>Bacteria</taxon>
        <taxon>Candidatus Schekmaniibacteriota</taxon>
    </lineage>
</organism>
<sequence length="473" mass="53898">MILKELNTYLSLHEIFEIFLEYEHCFLLESGGDIKKLARYSIIGGAPFLTFKSKGEDIEIRDKGGIVRKRGNPFEELKSVFNRFRVKEKNMAEIPFAGGAVGYFGYDLAGFLETLPAISTDDLNLPDSYFMFVNAGIIYDQWSKKKYIFSIDLSFQYPEWSEKTASDFVAVIEKKVRDKEKNKCSEKDLLNSDIRGRVTNVVSKRKYIDMIEKAKEYIRIGDVYEVNLSHRMEIESGIEPWQIYRRINSVNPTPFAAYLQFGDLKIISASPERFLKIEDSKLESRPIKGTRRRGETPQEDENLKNDLISSEKEKAENLMIVDLVRNDFGRVCRFGTVGVKELMAVEAYSGVFQMVSTIEGEISEDKDMFDCIKACFPGGSMTGAPKIRAMEIIEELETVKRGIYSGSLGYLSFSGEADLNIIIRTLIAAKEKLYLQVGGAIVADSEPEKEYEETWQKAMPVLEAVGWDGKFWL</sequence>
<dbReference type="Pfam" id="PF00425">
    <property type="entry name" value="Chorismate_bind"/>
    <property type="match status" value="1"/>
</dbReference>
<evidence type="ECO:0000259" key="12">
    <source>
        <dbReference type="Pfam" id="PF04715"/>
    </source>
</evidence>
<dbReference type="EMBL" id="MGDI01000012">
    <property type="protein sequence ID" value="OGL54442.1"/>
    <property type="molecule type" value="Genomic_DNA"/>
</dbReference>
<keyword evidence="7" id="KW-0460">Magnesium</keyword>
<dbReference type="PANTHER" id="PTHR11236">
    <property type="entry name" value="AMINOBENZOATE/ANTHRANILATE SYNTHASE"/>
    <property type="match status" value="1"/>
</dbReference>
<dbReference type="InterPro" id="IPR005802">
    <property type="entry name" value="ADC_synth_comp_1"/>
</dbReference>
<evidence type="ECO:0000256" key="9">
    <source>
        <dbReference type="ARBA" id="ARBA00025634"/>
    </source>
</evidence>
<comment type="subunit">
    <text evidence="2">Heterotetramer consisting of two non-identical subunits: a beta subunit (TrpG) and a large alpha subunit (TrpE).</text>
</comment>
<comment type="caution">
    <text evidence="13">The sequence shown here is derived from an EMBL/GenBank/DDBJ whole genome shotgun (WGS) entry which is preliminary data.</text>
</comment>
<dbReference type="Proteomes" id="UP000178082">
    <property type="component" value="Unassembled WGS sequence"/>
</dbReference>
<accession>A0A1F7SKY1</accession>
<keyword evidence="6" id="KW-0479">Metal-binding</keyword>
<dbReference type="SUPFAM" id="SSF56322">
    <property type="entry name" value="ADC synthase"/>
    <property type="match status" value="1"/>
</dbReference>